<accession>A0A7X6QZP5</accession>
<keyword evidence="3 6" id="KW-0808">Transferase</keyword>
<dbReference type="PROSITE" id="PS00444">
    <property type="entry name" value="POLYPRENYL_SYNTHASE_2"/>
    <property type="match status" value="1"/>
</dbReference>
<organism evidence="7 8">
    <name type="scientific">Cellulomonas denverensis</name>
    <dbReference type="NCBI Taxonomy" id="264297"/>
    <lineage>
        <taxon>Bacteria</taxon>
        <taxon>Bacillati</taxon>
        <taxon>Actinomycetota</taxon>
        <taxon>Actinomycetes</taxon>
        <taxon>Micrococcales</taxon>
        <taxon>Cellulomonadaceae</taxon>
        <taxon>Cellulomonas</taxon>
    </lineage>
</organism>
<dbReference type="PANTHER" id="PTHR12001">
    <property type="entry name" value="GERANYLGERANYL PYROPHOSPHATE SYNTHASE"/>
    <property type="match status" value="1"/>
</dbReference>
<dbReference type="PANTHER" id="PTHR12001:SF85">
    <property type="entry name" value="SHORT CHAIN ISOPRENYL DIPHOSPHATE SYNTHASE"/>
    <property type="match status" value="1"/>
</dbReference>
<evidence type="ECO:0000256" key="1">
    <source>
        <dbReference type="ARBA" id="ARBA00001946"/>
    </source>
</evidence>
<evidence type="ECO:0000256" key="6">
    <source>
        <dbReference type="RuleBase" id="RU004466"/>
    </source>
</evidence>
<dbReference type="InterPro" id="IPR008949">
    <property type="entry name" value="Isoprenoid_synthase_dom_sf"/>
</dbReference>
<name>A0A7X6QZP5_9CELL</name>
<evidence type="ECO:0000313" key="7">
    <source>
        <dbReference type="EMBL" id="NKY23291.1"/>
    </source>
</evidence>
<proteinExistence type="inferred from homology"/>
<evidence type="ECO:0000256" key="3">
    <source>
        <dbReference type="ARBA" id="ARBA00022679"/>
    </source>
</evidence>
<dbReference type="Proteomes" id="UP000581206">
    <property type="component" value="Unassembled WGS sequence"/>
</dbReference>
<dbReference type="GO" id="GO:0004659">
    <property type="term" value="F:prenyltransferase activity"/>
    <property type="evidence" value="ECO:0007669"/>
    <property type="project" value="InterPro"/>
</dbReference>
<dbReference type="Pfam" id="PF00348">
    <property type="entry name" value="polyprenyl_synt"/>
    <property type="match status" value="1"/>
</dbReference>
<comment type="similarity">
    <text evidence="2 6">Belongs to the FPP/GGPP synthase family.</text>
</comment>
<dbReference type="GO" id="GO:0008299">
    <property type="term" value="P:isoprenoid biosynthetic process"/>
    <property type="evidence" value="ECO:0007669"/>
    <property type="project" value="InterPro"/>
</dbReference>
<evidence type="ECO:0000313" key="8">
    <source>
        <dbReference type="Proteomes" id="UP000581206"/>
    </source>
</evidence>
<keyword evidence="5" id="KW-0460">Magnesium</keyword>
<evidence type="ECO:0000256" key="4">
    <source>
        <dbReference type="ARBA" id="ARBA00022723"/>
    </source>
</evidence>
<dbReference type="SUPFAM" id="SSF48576">
    <property type="entry name" value="Terpenoid synthases"/>
    <property type="match status" value="1"/>
</dbReference>
<sequence>MNDATPLVDLEGVRAQVDALLTAHLDALETELSGIGAGTGPLIEAMRRMLSGGKRLRAAFCYWSWRAHGGDRSGPGATAALRVGAALELFQAAALFHDDVMDDSDTRRGLPAAHRSFAHTHRTAAWSGDDRRYGESAAILLGDLALIAAEREFSAAVAGIDPERATRTRAVFDRMRTEVTVGQYLDLQAQVLPWGTDPAGDEQRAREVIRAKSARYSVEHPVLMGAALAGADDDALDRASAFGLPLGEAFQLRDDLLGVFGDPATTGKPAGDDLREGKRTVLVARAMAAAGRAGDLALMERLRAELGDRGMDEAACLDLAEAIRASGAVDEVEQVIDLLVTEAEQAWAQAPLVDPGREMLARLGRAAVQRQA</sequence>
<keyword evidence="8" id="KW-1185">Reference proteome</keyword>
<evidence type="ECO:0000256" key="2">
    <source>
        <dbReference type="ARBA" id="ARBA00006706"/>
    </source>
</evidence>
<dbReference type="RefSeq" id="WP_168630425.1">
    <property type="nucleotide sequence ID" value="NZ_BONL01000002.1"/>
</dbReference>
<dbReference type="CDD" id="cd00685">
    <property type="entry name" value="Trans_IPPS_HT"/>
    <property type="match status" value="1"/>
</dbReference>
<keyword evidence="4" id="KW-0479">Metal-binding</keyword>
<dbReference type="EMBL" id="JAAXOX010000005">
    <property type="protein sequence ID" value="NKY23291.1"/>
    <property type="molecule type" value="Genomic_DNA"/>
</dbReference>
<dbReference type="SFLD" id="SFLDS00005">
    <property type="entry name" value="Isoprenoid_Synthase_Type_I"/>
    <property type="match status" value="1"/>
</dbReference>
<reference evidence="7 8" key="1">
    <citation type="submission" date="2020-04" db="EMBL/GenBank/DDBJ databases">
        <title>MicrobeNet Type strains.</title>
        <authorList>
            <person name="Nicholson A.C."/>
        </authorList>
    </citation>
    <scope>NUCLEOTIDE SEQUENCE [LARGE SCALE GENOMIC DNA]</scope>
    <source>
        <strain evidence="7 8">ATCC BAA-788</strain>
    </source>
</reference>
<dbReference type="InterPro" id="IPR000092">
    <property type="entry name" value="Polyprenyl_synt"/>
</dbReference>
<comment type="cofactor">
    <cofactor evidence="1">
        <name>Mg(2+)</name>
        <dbReference type="ChEBI" id="CHEBI:18420"/>
    </cofactor>
</comment>
<dbReference type="InterPro" id="IPR033749">
    <property type="entry name" value="Polyprenyl_synt_CS"/>
</dbReference>
<dbReference type="GO" id="GO:0046872">
    <property type="term" value="F:metal ion binding"/>
    <property type="evidence" value="ECO:0007669"/>
    <property type="project" value="UniProtKB-KW"/>
</dbReference>
<comment type="caution">
    <text evidence="7">The sequence shown here is derived from an EMBL/GenBank/DDBJ whole genome shotgun (WGS) entry which is preliminary data.</text>
</comment>
<dbReference type="Gene3D" id="1.10.600.10">
    <property type="entry name" value="Farnesyl Diphosphate Synthase"/>
    <property type="match status" value="1"/>
</dbReference>
<evidence type="ECO:0000256" key="5">
    <source>
        <dbReference type="ARBA" id="ARBA00022842"/>
    </source>
</evidence>
<protein>
    <submittedName>
        <fullName evidence="7">Polyprenyl synthetase family protein</fullName>
    </submittedName>
</protein>
<gene>
    <name evidence="7" type="ORF">HGA03_11520</name>
</gene>
<dbReference type="AlphaFoldDB" id="A0A7X6QZP5"/>